<protein>
    <submittedName>
        <fullName evidence="3">Uncharacterized protein</fullName>
    </submittedName>
</protein>
<evidence type="ECO:0000313" key="4">
    <source>
        <dbReference type="Proteomes" id="UP001224775"/>
    </source>
</evidence>
<evidence type="ECO:0000313" key="3">
    <source>
        <dbReference type="EMBL" id="KAK1742594.1"/>
    </source>
</evidence>
<accession>A0AAD8YBL8</accession>
<dbReference type="Proteomes" id="UP001224775">
    <property type="component" value="Unassembled WGS sequence"/>
</dbReference>
<keyword evidence="4" id="KW-1185">Reference proteome</keyword>
<sequence>MNLLNITSIICIVSILLNQSEAGPITCAACYTACNAGYLTCMSASGLVAGTTGPVGWWAWATSAAAGCSAVQGACMTACAASAAAPTP</sequence>
<dbReference type="AlphaFoldDB" id="A0AAD8YBL8"/>
<reference evidence="3" key="1">
    <citation type="submission" date="2023-06" db="EMBL/GenBank/DDBJ databases">
        <title>Survivors Of The Sea: Transcriptome response of Skeletonema marinoi to long-term dormancy.</title>
        <authorList>
            <person name="Pinder M.I.M."/>
            <person name="Kourtchenko O."/>
            <person name="Robertson E.K."/>
            <person name="Larsson T."/>
            <person name="Maumus F."/>
            <person name="Osuna-Cruz C.M."/>
            <person name="Vancaester E."/>
            <person name="Stenow R."/>
            <person name="Vandepoele K."/>
            <person name="Ploug H."/>
            <person name="Bruchert V."/>
            <person name="Godhe A."/>
            <person name="Topel M."/>
        </authorList>
    </citation>
    <scope>NUCLEOTIDE SEQUENCE</scope>
    <source>
        <strain evidence="3">R05AC</strain>
    </source>
</reference>
<gene>
    <name evidence="3" type="ORF">QTG54_007159</name>
    <name evidence="2" type="ORF">QTG54_013334</name>
</gene>
<keyword evidence="1" id="KW-0732">Signal</keyword>
<proteinExistence type="predicted"/>
<feature type="chain" id="PRO_5042442447" evidence="1">
    <location>
        <begin position="23"/>
        <end position="88"/>
    </location>
</feature>
<dbReference type="EMBL" id="JATAAI010000011">
    <property type="protein sequence ID" value="KAK1742594.1"/>
    <property type="molecule type" value="Genomic_DNA"/>
</dbReference>
<feature type="signal peptide" evidence="1">
    <location>
        <begin position="1"/>
        <end position="22"/>
    </location>
</feature>
<dbReference type="EMBL" id="JATAAI010000030">
    <property type="protein sequence ID" value="KAK1736198.1"/>
    <property type="molecule type" value="Genomic_DNA"/>
</dbReference>
<evidence type="ECO:0000313" key="2">
    <source>
        <dbReference type="EMBL" id="KAK1736198.1"/>
    </source>
</evidence>
<evidence type="ECO:0000256" key="1">
    <source>
        <dbReference type="SAM" id="SignalP"/>
    </source>
</evidence>
<name>A0AAD8YBL8_9STRA</name>
<organism evidence="3 4">
    <name type="scientific">Skeletonema marinoi</name>
    <dbReference type="NCBI Taxonomy" id="267567"/>
    <lineage>
        <taxon>Eukaryota</taxon>
        <taxon>Sar</taxon>
        <taxon>Stramenopiles</taxon>
        <taxon>Ochrophyta</taxon>
        <taxon>Bacillariophyta</taxon>
        <taxon>Coscinodiscophyceae</taxon>
        <taxon>Thalassiosirophycidae</taxon>
        <taxon>Thalassiosirales</taxon>
        <taxon>Skeletonemataceae</taxon>
        <taxon>Skeletonema</taxon>
        <taxon>Skeletonema marinoi-dohrnii complex</taxon>
    </lineage>
</organism>
<comment type="caution">
    <text evidence="3">The sequence shown here is derived from an EMBL/GenBank/DDBJ whole genome shotgun (WGS) entry which is preliminary data.</text>
</comment>